<dbReference type="EMBL" id="CP002085">
    <property type="protein sequence ID" value="ADK85421.1"/>
    <property type="molecule type" value="Genomic_DNA"/>
</dbReference>
<proteinExistence type="inferred from homology"/>
<evidence type="ECO:0000256" key="5">
    <source>
        <dbReference type="ARBA" id="ARBA00022970"/>
    </source>
</evidence>
<dbReference type="CDD" id="cd03224">
    <property type="entry name" value="ABC_TM1139_LivF_branched"/>
    <property type="match status" value="1"/>
</dbReference>
<dbReference type="InterPro" id="IPR003593">
    <property type="entry name" value="AAA+_ATPase"/>
</dbReference>
<evidence type="ECO:0000256" key="3">
    <source>
        <dbReference type="ARBA" id="ARBA00022741"/>
    </source>
</evidence>
<dbReference type="GO" id="GO:0015658">
    <property type="term" value="F:branched-chain amino acid transmembrane transporter activity"/>
    <property type="evidence" value="ECO:0007669"/>
    <property type="project" value="TreeGrafter"/>
</dbReference>
<dbReference type="InterPro" id="IPR027417">
    <property type="entry name" value="P-loop_NTPase"/>
</dbReference>
<keyword evidence="2" id="KW-0813">Transport</keyword>
<comment type="similarity">
    <text evidence="1">Belongs to the ABC transporter superfamily.</text>
</comment>
<dbReference type="OrthoDB" id="9805130at2"/>
<evidence type="ECO:0000313" key="7">
    <source>
        <dbReference type="EMBL" id="ADK85421.1"/>
    </source>
</evidence>
<dbReference type="HOGENOM" id="CLU_000604_1_2_7"/>
<keyword evidence="3" id="KW-0547">Nucleotide-binding</keyword>
<dbReference type="Gene3D" id="3.40.50.300">
    <property type="entry name" value="P-loop containing nucleotide triphosphate hydrolases"/>
    <property type="match status" value="1"/>
</dbReference>
<dbReference type="GO" id="GO:0005524">
    <property type="term" value="F:ATP binding"/>
    <property type="evidence" value="ECO:0007669"/>
    <property type="project" value="UniProtKB-KW"/>
</dbReference>
<evidence type="ECO:0000256" key="2">
    <source>
        <dbReference type="ARBA" id="ARBA00022448"/>
    </source>
</evidence>
<dbReference type="SUPFAM" id="SSF52540">
    <property type="entry name" value="P-loop containing nucleoside triphosphate hydrolases"/>
    <property type="match status" value="1"/>
</dbReference>
<dbReference type="PANTHER" id="PTHR43820:SF4">
    <property type="entry name" value="HIGH-AFFINITY BRANCHED-CHAIN AMINO ACID TRANSPORT ATP-BINDING PROTEIN LIVF"/>
    <property type="match status" value="1"/>
</dbReference>
<dbReference type="InterPro" id="IPR003439">
    <property type="entry name" value="ABC_transporter-like_ATP-bd"/>
</dbReference>
<keyword evidence="4" id="KW-0067">ATP-binding</keyword>
<sequence>MLEVSDLRAYHGDIQALWGVGLRVERGEAVALIGPNGAGKTTLLLALMGLVRAEGRVLLAGRSILGLPSRRLVRLGMCLAPEGGRLFAEMTCRDNLLVGGHVLDRRRRLAALERVEGLFPRLAQRAAQKASTLSGGERQMLALGRALMAQPALLLLDEPSLGLHPLLAGQVFEAIGRIAAEGVTVLLVEQKVSLALRACQRAYVLENGRVTLDGPSALVAADEGVRKAYLAL</sequence>
<dbReference type="STRING" id="644282.Deba_2056"/>
<evidence type="ECO:0000259" key="6">
    <source>
        <dbReference type="PROSITE" id="PS50893"/>
    </source>
</evidence>
<protein>
    <submittedName>
        <fullName evidence="7">ABC transporter related protein</fullName>
    </submittedName>
</protein>
<dbReference type="SMART" id="SM00382">
    <property type="entry name" value="AAA"/>
    <property type="match status" value="1"/>
</dbReference>
<dbReference type="KEGG" id="dbr:Deba_2056"/>
<name>E1QIA4_DESB2</name>
<feature type="domain" description="ABC transporter" evidence="6">
    <location>
        <begin position="2"/>
        <end position="232"/>
    </location>
</feature>
<reference evidence="7 8" key="1">
    <citation type="journal article" date="2010" name="Stand. Genomic Sci.">
        <title>Complete genome sequence of Desulfarculus baarsii type strain (2st14).</title>
        <authorList>
            <person name="Sun H."/>
            <person name="Spring S."/>
            <person name="Lapidus A."/>
            <person name="Davenport K."/>
            <person name="Del Rio T.G."/>
            <person name="Tice H."/>
            <person name="Nolan M."/>
            <person name="Copeland A."/>
            <person name="Cheng J.F."/>
            <person name="Lucas S."/>
            <person name="Tapia R."/>
            <person name="Goodwin L."/>
            <person name="Pitluck S."/>
            <person name="Ivanova N."/>
            <person name="Pagani I."/>
            <person name="Mavromatis K."/>
            <person name="Ovchinnikova G."/>
            <person name="Pati A."/>
            <person name="Chen A."/>
            <person name="Palaniappan K."/>
            <person name="Hauser L."/>
            <person name="Chang Y.J."/>
            <person name="Jeffries C.D."/>
            <person name="Detter J.C."/>
            <person name="Han C."/>
            <person name="Rohde M."/>
            <person name="Brambilla E."/>
            <person name="Goker M."/>
            <person name="Woyke T."/>
            <person name="Bristow J."/>
            <person name="Eisen J.A."/>
            <person name="Markowitz V."/>
            <person name="Hugenholtz P."/>
            <person name="Kyrpides N.C."/>
            <person name="Klenk H.P."/>
            <person name="Land M."/>
        </authorList>
    </citation>
    <scope>NUCLEOTIDE SEQUENCE [LARGE SCALE GENOMIC DNA]</scope>
    <source>
        <strain evidence="8">ATCC 33931 / DSM 2075 / LMG 7858 / VKM B-1802 / 2st14</strain>
    </source>
</reference>
<dbReference type="Pfam" id="PF00005">
    <property type="entry name" value="ABC_tran"/>
    <property type="match status" value="1"/>
</dbReference>
<keyword evidence="8" id="KW-1185">Reference proteome</keyword>
<evidence type="ECO:0000313" key="8">
    <source>
        <dbReference type="Proteomes" id="UP000009047"/>
    </source>
</evidence>
<gene>
    <name evidence="7" type="ordered locus">Deba_2056</name>
</gene>
<dbReference type="AlphaFoldDB" id="E1QIA4"/>
<dbReference type="InterPro" id="IPR052156">
    <property type="entry name" value="BCAA_Transport_ATP-bd_LivF"/>
</dbReference>
<dbReference type="eggNOG" id="COG0410">
    <property type="taxonomic scope" value="Bacteria"/>
</dbReference>
<dbReference type="Proteomes" id="UP000009047">
    <property type="component" value="Chromosome"/>
</dbReference>
<evidence type="ECO:0000256" key="1">
    <source>
        <dbReference type="ARBA" id="ARBA00005417"/>
    </source>
</evidence>
<dbReference type="PROSITE" id="PS00211">
    <property type="entry name" value="ABC_TRANSPORTER_1"/>
    <property type="match status" value="1"/>
</dbReference>
<dbReference type="PROSITE" id="PS50893">
    <property type="entry name" value="ABC_TRANSPORTER_2"/>
    <property type="match status" value="1"/>
</dbReference>
<keyword evidence="5" id="KW-0029">Amino-acid transport</keyword>
<dbReference type="PANTHER" id="PTHR43820">
    <property type="entry name" value="HIGH-AFFINITY BRANCHED-CHAIN AMINO ACID TRANSPORT ATP-BINDING PROTEIN LIVF"/>
    <property type="match status" value="1"/>
</dbReference>
<evidence type="ECO:0000256" key="4">
    <source>
        <dbReference type="ARBA" id="ARBA00022840"/>
    </source>
</evidence>
<dbReference type="RefSeq" id="WP_013258862.1">
    <property type="nucleotide sequence ID" value="NC_014365.1"/>
</dbReference>
<dbReference type="GO" id="GO:0015807">
    <property type="term" value="P:L-amino acid transport"/>
    <property type="evidence" value="ECO:0007669"/>
    <property type="project" value="TreeGrafter"/>
</dbReference>
<accession>E1QIA4</accession>
<dbReference type="InterPro" id="IPR017871">
    <property type="entry name" value="ABC_transporter-like_CS"/>
</dbReference>
<organism evidence="7 8">
    <name type="scientific">Desulfarculus baarsii (strain ATCC 33931 / DSM 2075 / LMG 7858 / VKM B-1802 / 2st14)</name>
    <dbReference type="NCBI Taxonomy" id="644282"/>
    <lineage>
        <taxon>Bacteria</taxon>
        <taxon>Pseudomonadati</taxon>
        <taxon>Thermodesulfobacteriota</taxon>
        <taxon>Desulfarculia</taxon>
        <taxon>Desulfarculales</taxon>
        <taxon>Desulfarculaceae</taxon>
        <taxon>Desulfarculus</taxon>
    </lineage>
</organism>
<dbReference type="GO" id="GO:0016887">
    <property type="term" value="F:ATP hydrolysis activity"/>
    <property type="evidence" value="ECO:0007669"/>
    <property type="project" value="InterPro"/>
</dbReference>